<name>A0AAW1JR12_SAPOF</name>
<dbReference type="PROSITE" id="PS50181">
    <property type="entry name" value="FBOX"/>
    <property type="match status" value="1"/>
</dbReference>
<reference evidence="2" key="1">
    <citation type="submission" date="2024-03" db="EMBL/GenBank/DDBJ databases">
        <title>WGS assembly of Saponaria officinalis var. Norfolk2.</title>
        <authorList>
            <person name="Jenkins J."/>
            <person name="Shu S."/>
            <person name="Grimwood J."/>
            <person name="Barry K."/>
            <person name="Goodstein D."/>
            <person name="Schmutz J."/>
            <person name="Leebens-Mack J."/>
            <person name="Osbourn A."/>
        </authorList>
    </citation>
    <scope>NUCLEOTIDE SEQUENCE [LARGE SCALE GENOMIC DNA]</scope>
    <source>
        <strain evidence="2">JIC</strain>
    </source>
</reference>
<dbReference type="InterPro" id="IPR006527">
    <property type="entry name" value="F-box-assoc_dom_typ1"/>
</dbReference>
<comment type="caution">
    <text evidence="2">The sequence shown here is derived from an EMBL/GenBank/DDBJ whole genome shotgun (WGS) entry which is preliminary data.</text>
</comment>
<dbReference type="CDD" id="cd22157">
    <property type="entry name" value="F-box_AtFBW1-like"/>
    <property type="match status" value="1"/>
</dbReference>
<keyword evidence="3" id="KW-1185">Reference proteome</keyword>
<dbReference type="Gene3D" id="1.20.1280.50">
    <property type="match status" value="1"/>
</dbReference>
<protein>
    <recommendedName>
        <fullName evidence="1">F-box domain-containing protein</fullName>
    </recommendedName>
</protein>
<dbReference type="InterPro" id="IPR050796">
    <property type="entry name" value="SCF_F-box_component"/>
</dbReference>
<evidence type="ECO:0000313" key="3">
    <source>
        <dbReference type="Proteomes" id="UP001443914"/>
    </source>
</evidence>
<dbReference type="SUPFAM" id="SSF81383">
    <property type="entry name" value="F-box domain"/>
    <property type="match status" value="1"/>
</dbReference>
<gene>
    <name evidence="2" type="ORF">RND81_07G154500</name>
</gene>
<dbReference type="AlphaFoldDB" id="A0AAW1JR12"/>
<dbReference type="SMART" id="SM00256">
    <property type="entry name" value="FBOX"/>
    <property type="match status" value="1"/>
</dbReference>
<sequence>MASQPLPLDIISEIVSRLPIKPIFRFKTVSKSWHSMITSPKFIKLHLTKTRNLTSLPKLIVSHWSLSETDIDDKNINSVHLTELNHPLKHLPSHIAVEIDGFCNGVLCITPFDKKSVYLYNPSTKTHHLIPPFASSPNLKPYFDMFDQRNVNLVVFGFGYDDLKDDYIVLRLIVNNQHRESSVYSLRNDSWNSVDDNTSTEYRVQINKGVLVNETLHFSAVKVISGNKFDRMIKCFNIKTRSFSLIEIPKFDEKFDRFGLVMNELNGYFSILVNQHNFDNNAMLCRKLKCCDMWVRKQETWVKMFSIHDPESIGASLNVKPILYRKDGREILLQVDSEELVWYEIGSGEIEKVRIHELPLRNGKNQSFDVWTFVGSLVSLAKDEAISQTKSLQHKAKNNNESAKFLSKGFKLRL</sequence>
<dbReference type="NCBIfam" id="TIGR01640">
    <property type="entry name" value="F_box_assoc_1"/>
    <property type="match status" value="1"/>
</dbReference>
<dbReference type="Pfam" id="PF00646">
    <property type="entry name" value="F-box"/>
    <property type="match status" value="1"/>
</dbReference>
<dbReference type="PANTHER" id="PTHR31672:SF13">
    <property type="entry name" value="F-BOX PROTEIN CPR30-LIKE"/>
    <property type="match status" value="1"/>
</dbReference>
<dbReference type="EMBL" id="JBDFQZ010000007">
    <property type="protein sequence ID" value="KAK9706829.1"/>
    <property type="molecule type" value="Genomic_DNA"/>
</dbReference>
<feature type="domain" description="F-box" evidence="1">
    <location>
        <begin position="1"/>
        <end position="45"/>
    </location>
</feature>
<dbReference type="PANTHER" id="PTHR31672">
    <property type="entry name" value="BNACNNG10540D PROTEIN"/>
    <property type="match status" value="1"/>
</dbReference>
<dbReference type="InterPro" id="IPR001810">
    <property type="entry name" value="F-box_dom"/>
</dbReference>
<evidence type="ECO:0000313" key="2">
    <source>
        <dbReference type="EMBL" id="KAK9706829.1"/>
    </source>
</evidence>
<dbReference type="InterPro" id="IPR017451">
    <property type="entry name" value="F-box-assoc_interact_dom"/>
</dbReference>
<proteinExistence type="predicted"/>
<dbReference type="Proteomes" id="UP001443914">
    <property type="component" value="Unassembled WGS sequence"/>
</dbReference>
<organism evidence="2 3">
    <name type="scientific">Saponaria officinalis</name>
    <name type="common">Common soapwort</name>
    <name type="synonym">Lychnis saponaria</name>
    <dbReference type="NCBI Taxonomy" id="3572"/>
    <lineage>
        <taxon>Eukaryota</taxon>
        <taxon>Viridiplantae</taxon>
        <taxon>Streptophyta</taxon>
        <taxon>Embryophyta</taxon>
        <taxon>Tracheophyta</taxon>
        <taxon>Spermatophyta</taxon>
        <taxon>Magnoliopsida</taxon>
        <taxon>eudicotyledons</taxon>
        <taxon>Gunneridae</taxon>
        <taxon>Pentapetalae</taxon>
        <taxon>Caryophyllales</taxon>
        <taxon>Caryophyllaceae</taxon>
        <taxon>Caryophylleae</taxon>
        <taxon>Saponaria</taxon>
    </lineage>
</organism>
<accession>A0AAW1JR12</accession>
<dbReference type="Pfam" id="PF07734">
    <property type="entry name" value="FBA_1"/>
    <property type="match status" value="1"/>
</dbReference>
<dbReference type="InterPro" id="IPR036047">
    <property type="entry name" value="F-box-like_dom_sf"/>
</dbReference>
<evidence type="ECO:0000259" key="1">
    <source>
        <dbReference type="PROSITE" id="PS50181"/>
    </source>
</evidence>